<evidence type="ECO:0000256" key="3">
    <source>
        <dbReference type="ARBA" id="ARBA00024356"/>
    </source>
</evidence>
<dbReference type="OMA" id="FEYKVGW"/>
<dbReference type="Proteomes" id="UP000058636">
    <property type="component" value="Unassembled WGS sequence"/>
</dbReference>
<evidence type="ECO:0000313" key="4">
    <source>
        <dbReference type="EMBL" id="KUK23653.1"/>
    </source>
</evidence>
<keyword evidence="1" id="KW-0328">Glycosyltransferase</keyword>
<comment type="caution">
    <text evidence="4">The sequence shown here is derived from an EMBL/GenBank/DDBJ whole genome shotgun (WGS) entry which is preliminary data.</text>
</comment>
<gene>
    <name evidence="4" type="ORF">XD57_0233</name>
</gene>
<dbReference type="SUPFAM" id="SSF75005">
    <property type="entry name" value="Arabinanase/levansucrase/invertase"/>
    <property type="match status" value="1"/>
</dbReference>
<evidence type="ECO:0000313" key="5">
    <source>
        <dbReference type="Proteomes" id="UP000058636"/>
    </source>
</evidence>
<accession>A0A101ERL8</accession>
<dbReference type="GO" id="GO:0016798">
    <property type="term" value="F:hydrolase activity, acting on glycosyl bonds"/>
    <property type="evidence" value="ECO:0007669"/>
    <property type="project" value="UniProtKB-KW"/>
</dbReference>
<dbReference type="PIRSF" id="PIRSF016202">
    <property type="entry name" value="PH1107"/>
    <property type="match status" value="1"/>
</dbReference>
<dbReference type="PANTHER" id="PTHR34106">
    <property type="entry name" value="GLYCOSIDASE"/>
    <property type="match status" value="1"/>
</dbReference>
<evidence type="ECO:0000256" key="2">
    <source>
        <dbReference type="ARBA" id="ARBA00022679"/>
    </source>
</evidence>
<name>A0A101ERL8_9THEM</name>
<dbReference type="InterPro" id="IPR007184">
    <property type="entry name" value="Mannoside_phosphorylase"/>
</dbReference>
<reference evidence="4 5" key="1">
    <citation type="journal article" date="2015" name="MBio">
        <title>Genome-Resolved Metagenomic Analysis Reveals Roles for Candidate Phyla and Other Microbial Community Members in Biogeochemical Transformations in Oil Reservoirs.</title>
        <authorList>
            <person name="Hu P."/>
            <person name="Tom L."/>
            <person name="Singh A."/>
            <person name="Thomas B.C."/>
            <person name="Baker B.J."/>
            <person name="Piceno Y.M."/>
            <person name="Andersen G.L."/>
            <person name="Banfield J.F."/>
        </authorList>
    </citation>
    <scope>NUCLEOTIDE SEQUENCE [LARGE SCALE GENOMIC DNA]</scope>
    <source>
        <strain evidence="4">46_26</strain>
    </source>
</reference>
<dbReference type="PANTHER" id="PTHR34106:SF5">
    <property type="entry name" value="GLYCOSIDASE"/>
    <property type="match status" value="1"/>
</dbReference>
<dbReference type="EMBL" id="LGFG01000010">
    <property type="protein sequence ID" value="KUK23653.1"/>
    <property type="molecule type" value="Genomic_DNA"/>
</dbReference>
<dbReference type="Pfam" id="PF04041">
    <property type="entry name" value="Glyco_hydro_130"/>
    <property type="match status" value="1"/>
</dbReference>
<dbReference type="PATRIC" id="fig|93930.3.peg.942"/>
<protein>
    <submittedName>
        <fullName evidence="4">Glycosidase</fullName>
    </submittedName>
</protein>
<evidence type="ECO:0000256" key="1">
    <source>
        <dbReference type="ARBA" id="ARBA00022676"/>
    </source>
</evidence>
<keyword evidence="2" id="KW-0808">Transferase</keyword>
<comment type="similarity">
    <text evidence="3">Belongs to the glycosyl hydrolase 130 family.</text>
</comment>
<keyword evidence="4" id="KW-0378">Hydrolase</keyword>
<dbReference type="RefSeq" id="WP_011942841.1">
    <property type="nucleotide sequence ID" value="NZ_DAITJQ010000001.1"/>
</dbReference>
<dbReference type="GO" id="GO:0016757">
    <property type="term" value="F:glycosyltransferase activity"/>
    <property type="evidence" value="ECO:0007669"/>
    <property type="project" value="UniProtKB-KW"/>
</dbReference>
<keyword evidence="4" id="KW-0326">Glycosidase</keyword>
<dbReference type="Gene3D" id="2.115.10.20">
    <property type="entry name" value="Glycosyl hydrolase domain, family 43"/>
    <property type="match status" value="1"/>
</dbReference>
<proteinExistence type="inferred from homology"/>
<sequence length="334" mass="38312">MVEELLGKALARKRSLRKDETIDVFNRVTYFFPKDFVITNYPRNPVAVFNPGAVLVGKALHVFPRLIFDYYKYVSSIGHFIVNIDDLLNGEVKKPLEMEVVFWPRDIQEFLGCEDPRVFFRNSRFELLYTAKGYKDWSQEGKPHTDFLAYAVLDEDLNLIEKRYISIKSTLGEYVPVSMKDSSFVESNVILTRLTVGDAKVCWRGRLEGSYIDLYSLDPVFFPEEWETKVGWSTNTVEVKEGYLVGWHAVLKDLTYKNGLALVDGRGRLLGTTNYVLSPKGVIEEYGDRIRVIFGCGLVVYEGRVIWIGGVSDWAIGVFETSEREIMNLMKEAT</sequence>
<dbReference type="InterPro" id="IPR023296">
    <property type="entry name" value="Glyco_hydro_beta-prop_sf"/>
</dbReference>
<dbReference type="AlphaFoldDB" id="A0A101ERL8"/>
<organism evidence="4 5">
    <name type="scientific">Thermotoga petrophila</name>
    <dbReference type="NCBI Taxonomy" id="93929"/>
    <lineage>
        <taxon>Bacteria</taxon>
        <taxon>Thermotogati</taxon>
        <taxon>Thermotogota</taxon>
        <taxon>Thermotogae</taxon>
        <taxon>Thermotogales</taxon>
        <taxon>Thermotogaceae</taxon>
        <taxon>Thermotoga</taxon>
    </lineage>
</organism>